<gene>
    <name evidence="1" type="ORF">CTM88_03370</name>
</gene>
<dbReference type="AlphaFoldDB" id="A0A2T3IQN0"/>
<comment type="caution">
    <text evidence="1">The sequence shown here is derived from an EMBL/GenBank/DDBJ whole genome shotgun (WGS) entry which is preliminary data.</text>
</comment>
<evidence type="ECO:0000313" key="2">
    <source>
        <dbReference type="Proteomes" id="UP000240254"/>
    </source>
</evidence>
<name>A0A2T3IQN0_9GAMM</name>
<accession>A0A2T3IQN0</accession>
<proteinExistence type="predicted"/>
<reference evidence="1 2" key="1">
    <citation type="submission" date="2018-03" db="EMBL/GenBank/DDBJ databases">
        <title>Whole genome sequencing of Histamine producing bacteria.</title>
        <authorList>
            <person name="Butler K."/>
        </authorList>
    </citation>
    <scope>NUCLEOTIDE SEQUENCE [LARGE SCALE GENOMIC DNA]</scope>
    <source>
        <strain evidence="1 2">BS2</strain>
    </source>
</reference>
<evidence type="ECO:0000313" key="1">
    <source>
        <dbReference type="EMBL" id="PSU30660.1"/>
    </source>
</evidence>
<dbReference type="EMBL" id="PYMK01000003">
    <property type="protein sequence ID" value="PSU30660.1"/>
    <property type="molecule type" value="Genomic_DNA"/>
</dbReference>
<organism evidence="1 2">
    <name type="scientific">Photobacterium aquimaris</name>
    <dbReference type="NCBI Taxonomy" id="512643"/>
    <lineage>
        <taxon>Bacteria</taxon>
        <taxon>Pseudomonadati</taxon>
        <taxon>Pseudomonadota</taxon>
        <taxon>Gammaproteobacteria</taxon>
        <taxon>Vibrionales</taxon>
        <taxon>Vibrionaceae</taxon>
        <taxon>Photobacterium</taxon>
    </lineage>
</organism>
<dbReference type="OrthoDB" id="5784932at2"/>
<protein>
    <submittedName>
        <fullName evidence="1">Uncharacterized protein</fullName>
    </submittedName>
</protein>
<dbReference type="Proteomes" id="UP000240254">
    <property type="component" value="Unassembled WGS sequence"/>
</dbReference>
<dbReference type="RefSeq" id="WP_065176994.1">
    <property type="nucleotide sequence ID" value="NZ_LZFA01000043.1"/>
</dbReference>
<sequence>MSTLKGNNFNEVRAFMFYASCHQRRDQAQNVNDIAIFEQPIPKNMILHSTFVYIEEGYFQCLWEASDVDMIQHYITTTLGDVCLHDYYSVDPITAIA</sequence>